<evidence type="ECO:0000259" key="3">
    <source>
        <dbReference type="Pfam" id="PF02525"/>
    </source>
</evidence>
<dbReference type="PANTHER" id="PTHR10204">
    <property type="entry name" value="NAD P H OXIDOREDUCTASE-RELATED"/>
    <property type="match status" value="1"/>
</dbReference>
<dbReference type="PANTHER" id="PTHR10204:SF34">
    <property type="entry name" value="NAD(P)H DEHYDROGENASE [QUINONE] 1 ISOFORM 1"/>
    <property type="match status" value="1"/>
</dbReference>
<dbReference type="Proteomes" id="UP001589692">
    <property type="component" value="Unassembled WGS sequence"/>
</dbReference>
<dbReference type="GO" id="GO:0016491">
    <property type="term" value="F:oxidoreductase activity"/>
    <property type="evidence" value="ECO:0007669"/>
    <property type="project" value="UniProtKB-KW"/>
</dbReference>
<dbReference type="EMBL" id="JBHMAA010000015">
    <property type="protein sequence ID" value="MFB9950019.1"/>
    <property type="molecule type" value="Genomic_DNA"/>
</dbReference>
<sequence length="217" mass="24700">MNVLIIDGHPDEGRLLGALLDHYEKTLAGAVSVTRLAVRDLSFDPVLHRGYAGDQPWEPDLERVAEALDACDHLVFGFPLWWGAEPAAVKGLLDRLLLPGFTFRYHREDLLWDRLLTGRSADVIITMDTPPWYLRWVYGDPVTRRLKYQVLGFCGIRPLRFFKLGATRRGGAARKLDHWMREIGRAAASAGGLKRDSRRNILPGRERFAEAIRERQS</sequence>
<evidence type="ECO:0000256" key="1">
    <source>
        <dbReference type="ARBA" id="ARBA00006252"/>
    </source>
</evidence>
<comment type="similarity">
    <text evidence="1">Belongs to the NAD(P)H dehydrogenase (quinone) family.</text>
</comment>
<accession>A0ABV6AIV1</accession>
<organism evidence="4 5">
    <name type="scientific">Rhizobium puerariae</name>
    <dbReference type="NCBI Taxonomy" id="1585791"/>
    <lineage>
        <taxon>Bacteria</taxon>
        <taxon>Pseudomonadati</taxon>
        <taxon>Pseudomonadota</taxon>
        <taxon>Alphaproteobacteria</taxon>
        <taxon>Hyphomicrobiales</taxon>
        <taxon>Rhizobiaceae</taxon>
        <taxon>Rhizobium/Agrobacterium group</taxon>
        <taxon>Rhizobium</taxon>
    </lineage>
</organism>
<dbReference type="InterPro" id="IPR029039">
    <property type="entry name" value="Flavoprotein-like_sf"/>
</dbReference>
<evidence type="ECO:0000313" key="4">
    <source>
        <dbReference type="EMBL" id="MFB9950019.1"/>
    </source>
</evidence>
<comment type="caution">
    <text evidence="4">The sequence shown here is derived from an EMBL/GenBank/DDBJ whole genome shotgun (WGS) entry which is preliminary data.</text>
</comment>
<dbReference type="Gene3D" id="3.40.50.360">
    <property type="match status" value="1"/>
</dbReference>
<dbReference type="EC" id="1.6.99.-" evidence="4"/>
<reference evidence="4 5" key="1">
    <citation type="submission" date="2024-09" db="EMBL/GenBank/DDBJ databases">
        <authorList>
            <person name="Sun Q."/>
            <person name="Mori K."/>
        </authorList>
    </citation>
    <scope>NUCLEOTIDE SEQUENCE [LARGE SCALE GENOMIC DNA]</scope>
    <source>
        <strain evidence="4 5">TBRC 4938</strain>
    </source>
</reference>
<dbReference type="InterPro" id="IPR003680">
    <property type="entry name" value="Flavodoxin_fold"/>
</dbReference>
<evidence type="ECO:0000256" key="2">
    <source>
        <dbReference type="ARBA" id="ARBA00023002"/>
    </source>
</evidence>
<dbReference type="SUPFAM" id="SSF52218">
    <property type="entry name" value="Flavoproteins"/>
    <property type="match status" value="1"/>
</dbReference>
<protein>
    <submittedName>
        <fullName evidence="4">NAD(P)H-dependent oxidoreductase</fullName>
        <ecNumber evidence="4">1.-.-.-</ecNumber>
        <ecNumber evidence="4">1.6.99.-</ecNumber>
    </submittedName>
</protein>
<keyword evidence="2 4" id="KW-0560">Oxidoreductase</keyword>
<gene>
    <name evidence="4" type="ORF">ACFFP0_14240</name>
</gene>
<dbReference type="EC" id="1.-.-.-" evidence="4"/>
<dbReference type="RefSeq" id="WP_377261776.1">
    <property type="nucleotide sequence ID" value="NZ_JBHMAA010000015.1"/>
</dbReference>
<dbReference type="InterPro" id="IPR051545">
    <property type="entry name" value="NAD(P)H_dehydrogenase_qn"/>
</dbReference>
<feature type="domain" description="Flavodoxin-like fold" evidence="3">
    <location>
        <begin position="1"/>
        <end position="173"/>
    </location>
</feature>
<name>A0ABV6AIV1_9HYPH</name>
<dbReference type="Pfam" id="PF02525">
    <property type="entry name" value="Flavodoxin_2"/>
    <property type="match status" value="1"/>
</dbReference>
<evidence type="ECO:0000313" key="5">
    <source>
        <dbReference type="Proteomes" id="UP001589692"/>
    </source>
</evidence>
<proteinExistence type="inferred from homology"/>
<keyword evidence="5" id="KW-1185">Reference proteome</keyword>